<dbReference type="AlphaFoldDB" id="A0A443NUG6"/>
<dbReference type="EMBL" id="QPKB01000004">
    <property type="protein sequence ID" value="RWR82159.1"/>
    <property type="molecule type" value="Genomic_DNA"/>
</dbReference>
<reference evidence="1 2" key="1">
    <citation type="journal article" date="2019" name="Nat. Plants">
        <title>Stout camphor tree genome fills gaps in understanding of flowering plant genome evolution.</title>
        <authorList>
            <person name="Chaw S.M."/>
            <person name="Liu Y.C."/>
            <person name="Wu Y.W."/>
            <person name="Wang H.Y."/>
            <person name="Lin C.I."/>
            <person name="Wu C.S."/>
            <person name="Ke H.M."/>
            <person name="Chang L.Y."/>
            <person name="Hsu C.Y."/>
            <person name="Yang H.T."/>
            <person name="Sudianto E."/>
            <person name="Hsu M.H."/>
            <person name="Wu K.P."/>
            <person name="Wang L.N."/>
            <person name="Leebens-Mack J.H."/>
            <person name="Tsai I.J."/>
        </authorList>
    </citation>
    <scope>NUCLEOTIDE SEQUENCE [LARGE SCALE GENOMIC DNA]</scope>
    <source>
        <strain evidence="2">cv. Chaw 1501</strain>
        <tissue evidence="1">Young leaves</tissue>
    </source>
</reference>
<protein>
    <submittedName>
        <fullName evidence="1">Uncharacterized protein</fullName>
    </submittedName>
</protein>
<sequence>MATGTDTAHRSVALELNHALLCSVLDEFCLKIRPFERKWDIHQRPHRFLNWASVKTTTPINCIIENSCLLHILLFNLLQSTLFQQMLKNQPTHINSKTRWGIVERFVLCLYLVIEHHWRDGLRTPDQVFLDNHNRHPRRTHILLCPSVDYSELRHIHRLRTEIGRHIRNQNCIFALGNRIILEFNPMNGLVSTNMKVFGIWALLKSIKRRDLCVFLGLSSPNEIGFAVFLRFLEGLITPRTSNHIIDRIAGVAEV</sequence>
<evidence type="ECO:0000313" key="1">
    <source>
        <dbReference type="EMBL" id="RWR82159.1"/>
    </source>
</evidence>
<comment type="caution">
    <text evidence="1">The sequence shown here is derived from an EMBL/GenBank/DDBJ whole genome shotgun (WGS) entry which is preliminary data.</text>
</comment>
<gene>
    <name evidence="1" type="ORF">CKAN_01087000</name>
</gene>
<proteinExistence type="predicted"/>
<keyword evidence="2" id="KW-1185">Reference proteome</keyword>
<accession>A0A443NUG6</accession>
<evidence type="ECO:0000313" key="2">
    <source>
        <dbReference type="Proteomes" id="UP000283530"/>
    </source>
</evidence>
<organism evidence="1 2">
    <name type="scientific">Cinnamomum micranthum f. kanehirae</name>
    <dbReference type="NCBI Taxonomy" id="337451"/>
    <lineage>
        <taxon>Eukaryota</taxon>
        <taxon>Viridiplantae</taxon>
        <taxon>Streptophyta</taxon>
        <taxon>Embryophyta</taxon>
        <taxon>Tracheophyta</taxon>
        <taxon>Spermatophyta</taxon>
        <taxon>Magnoliopsida</taxon>
        <taxon>Magnoliidae</taxon>
        <taxon>Laurales</taxon>
        <taxon>Lauraceae</taxon>
        <taxon>Cinnamomum</taxon>
    </lineage>
</organism>
<name>A0A443NUG6_9MAGN</name>
<dbReference type="Proteomes" id="UP000283530">
    <property type="component" value="Unassembled WGS sequence"/>
</dbReference>